<name>A0AC35GP61_9BILA</name>
<evidence type="ECO:0000313" key="2">
    <source>
        <dbReference type="WBParaSite" id="PS1159_v2.g7102.t1"/>
    </source>
</evidence>
<protein>
    <submittedName>
        <fullName evidence="2">Carboxylesterase type B domain-containing protein</fullName>
    </submittedName>
</protein>
<accession>A0AC35GP61</accession>
<reference evidence="2" key="1">
    <citation type="submission" date="2022-11" db="UniProtKB">
        <authorList>
            <consortium name="WormBaseParasite"/>
        </authorList>
    </citation>
    <scope>IDENTIFICATION</scope>
</reference>
<dbReference type="Proteomes" id="UP000887580">
    <property type="component" value="Unplaced"/>
</dbReference>
<dbReference type="WBParaSite" id="PS1159_v2.g7102.t1">
    <property type="protein sequence ID" value="PS1159_v2.g7102.t1"/>
    <property type="gene ID" value="PS1159_v2.g7102"/>
</dbReference>
<proteinExistence type="predicted"/>
<evidence type="ECO:0000313" key="1">
    <source>
        <dbReference type="Proteomes" id="UP000887580"/>
    </source>
</evidence>
<organism evidence="1 2">
    <name type="scientific">Panagrolaimus sp. PS1159</name>
    <dbReference type="NCBI Taxonomy" id="55785"/>
    <lineage>
        <taxon>Eukaryota</taxon>
        <taxon>Metazoa</taxon>
        <taxon>Ecdysozoa</taxon>
        <taxon>Nematoda</taxon>
        <taxon>Chromadorea</taxon>
        <taxon>Rhabditida</taxon>
        <taxon>Tylenchina</taxon>
        <taxon>Panagrolaimomorpha</taxon>
        <taxon>Panagrolaimoidea</taxon>
        <taxon>Panagrolaimidae</taxon>
        <taxon>Panagrolaimus</taxon>
    </lineage>
</organism>
<sequence>MKNGGWHTAEIYYVLDQIIRAGDVLGPDEIKIQNYYADIFAQFAYTGNPRTPENHFPQYNLITRRSLWIDPTLSIRWQWISERRFFWAQHVNKFNFNILRGRTRSEIINGSPMDN</sequence>